<evidence type="ECO:0000313" key="2">
    <source>
        <dbReference type="EMBL" id="HIU94246.1"/>
    </source>
</evidence>
<protein>
    <recommendedName>
        <fullName evidence="1">DUF5655 domain-containing protein</fullName>
    </recommendedName>
</protein>
<dbReference type="Pfam" id="PF18899">
    <property type="entry name" value="DUF5655"/>
    <property type="match status" value="1"/>
</dbReference>
<dbReference type="EMBL" id="DVNZ01000120">
    <property type="protein sequence ID" value="HIU94246.1"/>
    <property type="molecule type" value="Genomic_DNA"/>
</dbReference>
<organism evidence="2 3">
    <name type="scientific">Candidatus Aphodomorpha intestinavium</name>
    <dbReference type="NCBI Taxonomy" id="2840672"/>
    <lineage>
        <taxon>Bacteria</taxon>
        <taxon>Bacillati</taxon>
        <taxon>Bacillota</taxon>
        <taxon>Clostridia</taxon>
        <taxon>Eubacteriales</taxon>
        <taxon>Candidatus Aphodomorpha</taxon>
    </lineage>
</organism>
<accession>A0A9D1N418</accession>
<reference evidence="2" key="2">
    <citation type="journal article" date="2021" name="PeerJ">
        <title>Extensive microbial diversity within the chicken gut microbiome revealed by metagenomics and culture.</title>
        <authorList>
            <person name="Gilroy R."/>
            <person name="Ravi A."/>
            <person name="Getino M."/>
            <person name="Pursley I."/>
            <person name="Horton D.L."/>
            <person name="Alikhan N.F."/>
            <person name="Baker D."/>
            <person name="Gharbi K."/>
            <person name="Hall N."/>
            <person name="Watson M."/>
            <person name="Adriaenssens E.M."/>
            <person name="Foster-Nyarko E."/>
            <person name="Jarju S."/>
            <person name="Secka A."/>
            <person name="Antonio M."/>
            <person name="Oren A."/>
            <person name="Chaudhuri R.R."/>
            <person name="La Ragione R."/>
            <person name="Hildebrand F."/>
            <person name="Pallen M.J."/>
        </authorList>
    </citation>
    <scope>NUCLEOTIDE SEQUENCE</scope>
    <source>
        <strain evidence="2">ChiGjej2B2-16831</strain>
    </source>
</reference>
<dbReference type="AlphaFoldDB" id="A0A9D1N418"/>
<proteinExistence type="predicted"/>
<comment type="caution">
    <text evidence="2">The sequence shown here is derived from an EMBL/GenBank/DDBJ whole genome shotgun (WGS) entry which is preliminary data.</text>
</comment>
<name>A0A9D1N418_9FIRM</name>
<sequence>MEHWQAVPRDAAVRSFFARQPAALPLYEAFAAAVLARHPGTAVRVQKTQIAFANRHVFACASQLRVKRRAALPDPYLVVTLGMPHPLSSPRVAALSQPYPGRWTAHIVIGSAADVDAELLGWVETAYAFAQAK</sequence>
<evidence type="ECO:0000259" key="1">
    <source>
        <dbReference type="Pfam" id="PF18899"/>
    </source>
</evidence>
<dbReference type="Proteomes" id="UP000824128">
    <property type="component" value="Unassembled WGS sequence"/>
</dbReference>
<dbReference type="InterPro" id="IPR043714">
    <property type="entry name" value="DUF5655"/>
</dbReference>
<evidence type="ECO:0000313" key="3">
    <source>
        <dbReference type="Proteomes" id="UP000824128"/>
    </source>
</evidence>
<gene>
    <name evidence="2" type="ORF">IAD24_03720</name>
</gene>
<feature type="domain" description="DUF5655" evidence="1">
    <location>
        <begin position="15"/>
        <end position="129"/>
    </location>
</feature>
<reference evidence="2" key="1">
    <citation type="submission" date="2020-10" db="EMBL/GenBank/DDBJ databases">
        <authorList>
            <person name="Gilroy R."/>
        </authorList>
    </citation>
    <scope>NUCLEOTIDE SEQUENCE</scope>
    <source>
        <strain evidence="2">ChiGjej2B2-16831</strain>
    </source>
</reference>